<dbReference type="AlphaFoldDB" id="A0A2T4JQ15"/>
<comment type="similarity">
    <text evidence="1">Belongs to the SIP oxidoreductase family.</text>
</comment>
<gene>
    <name evidence="3" type="ORF">C5F48_20640</name>
</gene>
<dbReference type="PROSITE" id="PS51384">
    <property type="entry name" value="FAD_FR"/>
    <property type="match status" value="1"/>
</dbReference>
<organism evidence="3 4">
    <name type="scientific">Cereibacter changlensis JA139</name>
    <dbReference type="NCBI Taxonomy" id="1188249"/>
    <lineage>
        <taxon>Bacteria</taxon>
        <taxon>Pseudomonadati</taxon>
        <taxon>Pseudomonadota</taxon>
        <taxon>Alphaproteobacteria</taxon>
        <taxon>Rhodobacterales</taxon>
        <taxon>Paracoccaceae</taxon>
        <taxon>Cereibacter</taxon>
    </lineage>
</organism>
<evidence type="ECO:0000259" key="2">
    <source>
        <dbReference type="PROSITE" id="PS51384"/>
    </source>
</evidence>
<name>A0A2T4JQ15_9RHOB</name>
<dbReference type="RefSeq" id="WP_107665672.1">
    <property type="nucleotide sequence ID" value="NZ_PZKG01000170.1"/>
</dbReference>
<evidence type="ECO:0000313" key="4">
    <source>
        <dbReference type="Proteomes" id="UP000241010"/>
    </source>
</evidence>
<dbReference type="Gene3D" id="3.40.50.80">
    <property type="entry name" value="Nucleotide-binding domain of ferredoxin-NADP reductase (FNR) module"/>
    <property type="match status" value="1"/>
</dbReference>
<dbReference type="InterPro" id="IPR039374">
    <property type="entry name" value="SIP_fam"/>
</dbReference>
<dbReference type="PANTHER" id="PTHR30157">
    <property type="entry name" value="FERRIC REDUCTASE, NADPH-DEPENDENT"/>
    <property type="match status" value="1"/>
</dbReference>
<dbReference type="Proteomes" id="UP000241010">
    <property type="component" value="Unassembled WGS sequence"/>
</dbReference>
<dbReference type="CDD" id="cd06193">
    <property type="entry name" value="siderophore_interacting"/>
    <property type="match status" value="1"/>
</dbReference>
<dbReference type="Gene3D" id="2.40.30.10">
    <property type="entry name" value="Translation factors"/>
    <property type="match status" value="1"/>
</dbReference>
<dbReference type="SUPFAM" id="SSF63380">
    <property type="entry name" value="Riboflavin synthase domain-like"/>
    <property type="match status" value="1"/>
</dbReference>
<accession>A0A2T4JQ15</accession>
<dbReference type="InterPro" id="IPR007037">
    <property type="entry name" value="SIP_rossman_dom"/>
</dbReference>
<dbReference type="GO" id="GO:0016491">
    <property type="term" value="F:oxidoreductase activity"/>
    <property type="evidence" value="ECO:0007669"/>
    <property type="project" value="InterPro"/>
</dbReference>
<dbReference type="Pfam" id="PF04954">
    <property type="entry name" value="SIP"/>
    <property type="match status" value="1"/>
</dbReference>
<feature type="domain" description="FAD-binding FR-type" evidence="2">
    <location>
        <begin position="106"/>
        <end position="227"/>
    </location>
</feature>
<dbReference type="InterPro" id="IPR017927">
    <property type="entry name" value="FAD-bd_FR_type"/>
</dbReference>
<keyword evidence="4" id="KW-1185">Reference proteome</keyword>
<dbReference type="PANTHER" id="PTHR30157:SF0">
    <property type="entry name" value="NADPH-DEPENDENT FERRIC-CHELATE REDUCTASE"/>
    <property type="match status" value="1"/>
</dbReference>
<dbReference type="InterPro" id="IPR039261">
    <property type="entry name" value="FNR_nucleotide-bd"/>
</dbReference>
<dbReference type="Pfam" id="PF08021">
    <property type="entry name" value="FAD_binding_9"/>
    <property type="match status" value="1"/>
</dbReference>
<dbReference type="EMBL" id="PZKG01000170">
    <property type="protein sequence ID" value="PTE19857.1"/>
    <property type="molecule type" value="Genomic_DNA"/>
</dbReference>
<proteinExistence type="inferred from homology"/>
<protein>
    <submittedName>
        <fullName evidence="3">Siderophore-interacting protein</fullName>
    </submittedName>
</protein>
<evidence type="ECO:0000256" key="1">
    <source>
        <dbReference type="ARBA" id="ARBA00035644"/>
    </source>
</evidence>
<dbReference type="OrthoDB" id="9814826at2"/>
<comment type="caution">
    <text evidence="3">The sequence shown here is derived from an EMBL/GenBank/DDBJ whole genome shotgun (WGS) entry which is preliminary data.</text>
</comment>
<evidence type="ECO:0000313" key="3">
    <source>
        <dbReference type="EMBL" id="PTE19857.1"/>
    </source>
</evidence>
<sequence>MNIRTTTPQETVTGHIVGPAEALMAHLLDHALEHEMGYRALGNGFEVEYDGSTARIALEGDRAVLRLAAGDAATLYVMQEMVAHLLEGSEGLAVWDEVRQEGAMPPNLRLVQVVSVRQISPGFRRVRVAGDIGRFDGTRIHFRLLLPPKGLEPQWPRVDATGRARWPEGAHKLHNPVYTVRDIDIAAGWVEFDVFLHDGGRTTDWTGTVQPGDTVGIIGPGGSHMPLADWVALFADETGLPAMARALAALPAGTTGTATIRLANAADRQELAHPPGVTLTWLTRDDRTGLLEALDRMVLPAAAAGSRYVWFVAEEAEADAARARLRALGLDRTEMQAAAYWTA</sequence>
<dbReference type="InterPro" id="IPR017938">
    <property type="entry name" value="Riboflavin_synthase-like_b-brl"/>
</dbReference>
<reference evidence="3 4" key="1">
    <citation type="submission" date="2018-03" db="EMBL/GenBank/DDBJ databases">
        <title>Cereibacter changlensis.</title>
        <authorList>
            <person name="Meyer T.E."/>
            <person name="Miller S."/>
            <person name="Lodha T."/>
            <person name="Gandham S."/>
            <person name="Chintalapati S."/>
            <person name="Chintalapati V.R."/>
        </authorList>
    </citation>
    <scope>NUCLEOTIDE SEQUENCE [LARGE SCALE GENOMIC DNA]</scope>
    <source>
        <strain evidence="3 4">JA139</strain>
    </source>
</reference>
<dbReference type="InterPro" id="IPR013113">
    <property type="entry name" value="SIP_FAD-bd"/>
</dbReference>